<protein>
    <submittedName>
        <fullName evidence="1">Adenosylcobinamide amidohydrolase</fullName>
    </submittedName>
</protein>
<dbReference type="InterPro" id="IPR002808">
    <property type="entry name" value="AdoCbi_amidolase"/>
</dbReference>
<dbReference type="Pfam" id="PF01955">
    <property type="entry name" value="CbiZ"/>
    <property type="match status" value="1"/>
</dbReference>
<reference evidence="1 2" key="1">
    <citation type="submission" date="2019-07" db="EMBL/GenBank/DDBJ databases">
        <title>Whole genome shotgun sequence of Deinococcus cellulosilyticus NBRC 106333.</title>
        <authorList>
            <person name="Hosoyama A."/>
            <person name="Uohara A."/>
            <person name="Ohji S."/>
            <person name="Ichikawa N."/>
        </authorList>
    </citation>
    <scope>NUCLEOTIDE SEQUENCE [LARGE SCALE GENOMIC DNA]</scope>
    <source>
        <strain evidence="1 2">NBRC 106333</strain>
    </source>
</reference>
<dbReference type="GO" id="GO:0016787">
    <property type="term" value="F:hydrolase activity"/>
    <property type="evidence" value="ECO:0007669"/>
    <property type="project" value="UniProtKB-KW"/>
</dbReference>
<proteinExistence type="predicted"/>
<keyword evidence="1" id="KW-0378">Hydrolase</keyword>
<gene>
    <name evidence="1" type="ORF">DC3_51460</name>
</gene>
<organism evidence="1 2">
    <name type="scientific">Deinococcus cellulosilyticus (strain DSM 18568 / NBRC 106333 / KACC 11606 / 5516J-15)</name>
    <dbReference type="NCBI Taxonomy" id="1223518"/>
    <lineage>
        <taxon>Bacteria</taxon>
        <taxon>Thermotogati</taxon>
        <taxon>Deinococcota</taxon>
        <taxon>Deinococci</taxon>
        <taxon>Deinococcales</taxon>
        <taxon>Deinococcaceae</taxon>
        <taxon>Deinococcus</taxon>
    </lineage>
</organism>
<dbReference type="PANTHER" id="PTHR35336:SF5">
    <property type="entry name" value="ADENOSYLCOBINAMIDE AMIDOHYDROLASE"/>
    <property type="match status" value="1"/>
</dbReference>
<comment type="caution">
    <text evidence="1">The sequence shown here is derived from an EMBL/GenBank/DDBJ whole genome shotgun (WGS) entry which is preliminary data.</text>
</comment>
<dbReference type="Proteomes" id="UP000321306">
    <property type="component" value="Unassembled WGS sequence"/>
</dbReference>
<keyword evidence="2" id="KW-1185">Reference proteome</keyword>
<dbReference type="InterPro" id="IPR052209">
    <property type="entry name" value="CbiZ"/>
</dbReference>
<evidence type="ECO:0000313" key="1">
    <source>
        <dbReference type="EMBL" id="GEM49511.1"/>
    </source>
</evidence>
<sequence>MQSLETEQVCLTLKPSSLILDFLEPRTILSSAPFNGGLTRARYVLNRTVGMEFCPVDVQEAVRQEIQAVNLPADQTVCCLTAVDVWKFGEGRAEEQGISATAFVTAGLGNLSAPGLTPISDHKPGTINSVVCIEANLPTAALVEAVQIVTEVKARMLQGRQTREGHAGTGTSTDTVTIVMLGGRDEKYSGAVTPVGRAVARAFEDAFREAIK</sequence>
<dbReference type="PANTHER" id="PTHR35336">
    <property type="entry name" value="ADENOSYLCOBINAMIDE AMIDOHYDROLASE"/>
    <property type="match status" value="1"/>
</dbReference>
<evidence type="ECO:0000313" key="2">
    <source>
        <dbReference type="Proteomes" id="UP000321306"/>
    </source>
</evidence>
<dbReference type="AlphaFoldDB" id="A0A511NAW4"/>
<dbReference type="RefSeq" id="WP_146890202.1">
    <property type="nucleotide sequence ID" value="NZ_BJXB01000036.1"/>
</dbReference>
<name>A0A511NAW4_DEIC1</name>
<dbReference type="OrthoDB" id="34339at2"/>
<dbReference type="EMBL" id="BJXB01000036">
    <property type="protein sequence ID" value="GEM49511.1"/>
    <property type="molecule type" value="Genomic_DNA"/>
</dbReference>
<accession>A0A511NAW4</accession>